<comment type="caution">
    <text evidence="2">The sequence shown here is derived from an EMBL/GenBank/DDBJ whole genome shotgun (WGS) entry which is preliminary data.</text>
</comment>
<dbReference type="RefSeq" id="WP_129002630.1">
    <property type="nucleotide sequence ID" value="NZ_SDHZ01000001.1"/>
</dbReference>
<dbReference type="Proteomes" id="UP000290545">
    <property type="component" value="Unassembled WGS sequence"/>
</dbReference>
<dbReference type="SUPFAM" id="SSF53597">
    <property type="entry name" value="Dihydrofolate reductase-like"/>
    <property type="match status" value="1"/>
</dbReference>
<organism evidence="2 3">
    <name type="scientific">Filimonas effusa</name>
    <dbReference type="NCBI Taxonomy" id="2508721"/>
    <lineage>
        <taxon>Bacteria</taxon>
        <taxon>Pseudomonadati</taxon>
        <taxon>Bacteroidota</taxon>
        <taxon>Chitinophagia</taxon>
        <taxon>Chitinophagales</taxon>
        <taxon>Chitinophagaceae</taxon>
        <taxon>Filimonas</taxon>
    </lineage>
</organism>
<feature type="domain" description="Bacterial bifunctional deaminase-reductase C-terminal" evidence="1">
    <location>
        <begin position="79"/>
        <end position="150"/>
    </location>
</feature>
<dbReference type="EMBL" id="SDHZ01000001">
    <property type="protein sequence ID" value="RXK86881.1"/>
    <property type="molecule type" value="Genomic_DNA"/>
</dbReference>
<dbReference type="AlphaFoldDB" id="A0A4Q1DBP5"/>
<proteinExistence type="predicted"/>
<evidence type="ECO:0000313" key="3">
    <source>
        <dbReference type="Proteomes" id="UP000290545"/>
    </source>
</evidence>
<protein>
    <recommendedName>
        <fullName evidence="1">Bacterial bifunctional deaminase-reductase C-terminal domain-containing protein</fullName>
    </recommendedName>
</protein>
<dbReference type="Pfam" id="PF01872">
    <property type="entry name" value="RibD_C"/>
    <property type="match status" value="1"/>
</dbReference>
<evidence type="ECO:0000259" key="1">
    <source>
        <dbReference type="Pfam" id="PF01872"/>
    </source>
</evidence>
<accession>A0A4Q1DBP5</accession>
<reference evidence="2 3" key="1">
    <citation type="submission" date="2019-01" db="EMBL/GenBank/DDBJ databases">
        <title>Filimonas sp. strain TTM-71.</title>
        <authorList>
            <person name="Chen W.-M."/>
        </authorList>
    </citation>
    <scope>NUCLEOTIDE SEQUENCE [LARGE SCALE GENOMIC DNA]</scope>
    <source>
        <strain evidence="2 3">TTM-71</strain>
    </source>
</reference>
<sequence>MKIVLIANVSMNGRVLLSDNPHHQLPKEAMAFYLKLAKQVGNLVIGVKTFKNFLQFPDEVKELFKGIEIVVLSMEPFIDDKYAVVRSPDEAIRYLGGKGFNEVAVGGGTGAFNAFLDADLVTDVYFNISPVITGSGGVLGSDMRLNTRFKVEEYKLHEGFLQLYLTRQ</sequence>
<dbReference type="InterPro" id="IPR024072">
    <property type="entry name" value="DHFR-like_dom_sf"/>
</dbReference>
<dbReference type="InterPro" id="IPR002734">
    <property type="entry name" value="RibDG_C"/>
</dbReference>
<name>A0A4Q1DBP5_9BACT</name>
<dbReference type="OrthoDB" id="705695at2"/>
<dbReference type="GO" id="GO:0009231">
    <property type="term" value="P:riboflavin biosynthetic process"/>
    <property type="evidence" value="ECO:0007669"/>
    <property type="project" value="InterPro"/>
</dbReference>
<dbReference type="GO" id="GO:0008703">
    <property type="term" value="F:5-amino-6-(5-phosphoribosylamino)uracil reductase activity"/>
    <property type="evidence" value="ECO:0007669"/>
    <property type="project" value="InterPro"/>
</dbReference>
<evidence type="ECO:0000313" key="2">
    <source>
        <dbReference type="EMBL" id="RXK86881.1"/>
    </source>
</evidence>
<gene>
    <name evidence="2" type="ORF">ESB13_08855</name>
</gene>
<dbReference type="Gene3D" id="3.40.430.10">
    <property type="entry name" value="Dihydrofolate Reductase, subunit A"/>
    <property type="match status" value="1"/>
</dbReference>
<keyword evidence="3" id="KW-1185">Reference proteome</keyword>